<dbReference type="Proteomes" id="UP001237156">
    <property type="component" value="Unassembled WGS sequence"/>
</dbReference>
<sequence>MPLNSVLPPPPILPVTALQEQHFNEAALAAPVTHAALRAWTYPEPAVVLGRAQHQLALPAASAGALPVVVRGAGGGAVLTGPWLLSLAITLAPDDARVAALPVADSYRWLGEAVVATLAALAGPGVRARAQPPAERIPAPEALAWACFAGVAPWEVVVCDAAGGPPRKLVGFAQRRSRHGVLLAMGVLLTSCPWLRMTERMGLPASQARAQADALAACTIDLAALCSAPVSGETFLRRLWPRLQPMRSAG</sequence>
<keyword evidence="2" id="KW-0436">Ligase</keyword>
<keyword evidence="3" id="KW-1185">Reference proteome</keyword>
<evidence type="ECO:0000313" key="2">
    <source>
        <dbReference type="EMBL" id="MDG9700438.1"/>
    </source>
</evidence>
<dbReference type="AlphaFoldDB" id="A0AAW6RJB7"/>
<dbReference type="GO" id="GO:0016874">
    <property type="term" value="F:ligase activity"/>
    <property type="evidence" value="ECO:0007669"/>
    <property type="project" value="UniProtKB-KW"/>
</dbReference>
<dbReference type="InterPro" id="IPR045864">
    <property type="entry name" value="aa-tRNA-synth_II/BPL/LPL"/>
</dbReference>
<protein>
    <submittedName>
        <fullName evidence="2">Ligase</fullName>
    </submittedName>
</protein>
<gene>
    <name evidence="2" type="ORF">QB898_12080</name>
</gene>
<feature type="domain" description="BPL/LPL catalytic" evidence="1">
    <location>
        <begin position="31"/>
        <end position="241"/>
    </location>
</feature>
<organism evidence="2 3">
    <name type="scientific">Ottowia cancrivicina</name>
    <dbReference type="NCBI Taxonomy" id="3040346"/>
    <lineage>
        <taxon>Bacteria</taxon>
        <taxon>Pseudomonadati</taxon>
        <taxon>Pseudomonadota</taxon>
        <taxon>Betaproteobacteria</taxon>
        <taxon>Burkholderiales</taxon>
        <taxon>Comamonadaceae</taxon>
        <taxon>Ottowia</taxon>
    </lineage>
</organism>
<dbReference type="SUPFAM" id="SSF55681">
    <property type="entry name" value="Class II aaRS and biotin synthetases"/>
    <property type="match status" value="1"/>
</dbReference>
<evidence type="ECO:0000313" key="3">
    <source>
        <dbReference type="Proteomes" id="UP001237156"/>
    </source>
</evidence>
<dbReference type="EMBL" id="JARVII010000036">
    <property type="protein sequence ID" value="MDG9700438.1"/>
    <property type="molecule type" value="Genomic_DNA"/>
</dbReference>
<comment type="caution">
    <text evidence="2">The sequence shown here is derived from an EMBL/GenBank/DDBJ whole genome shotgun (WGS) entry which is preliminary data.</text>
</comment>
<accession>A0AAW6RJB7</accession>
<dbReference type="Pfam" id="PF21948">
    <property type="entry name" value="LplA-B_cat"/>
    <property type="match status" value="1"/>
</dbReference>
<dbReference type="Gene3D" id="3.30.930.10">
    <property type="entry name" value="Bira Bifunctional Protein, Domain 2"/>
    <property type="match status" value="1"/>
</dbReference>
<dbReference type="InterPro" id="IPR050664">
    <property type="entry name" value="Octanoyltrans_LipM/LipL"/>
</dbReference>
<dbReference type="PANTHER" id="PTHR43679:SF2">
    <property type="entry name" value="OCTANOYL-[GCVH]:PROTEIN N-OCTANOYLTRANSFERASE"/>
    <property type="match status" value="1"/>
</dbReference>
<dbReference type="RefSeq" id="WP_279525159.1">
    <property type="nucleotide sequence ID" value="NZ_JARVII010000036.1"/>
</dbReference>
<reference evidence="2 3" key="1">
    <citation type="submission" date="2023-04" db="EMBL/GenBank/DDBJ databases">
        <title>Ottowia paracancer sp. nov., isolated from human stomach.</title>
        <authorList>
            <person name="Song Y."/>
        </authorList>
    </citation>
    <scope>NUCLEOTIDE SEQUENCE [LARGE SCALE GENOMIC DNA]</scope>
    <source>
        <strain evidence="2 3">10c7w1</strain>
    </source>
</reference>
<evidence type="ECO:0000259" key="1">
    <source>
        <dbReference type="PROSITE" id="PS51733"/>
    </source>
</evidence>
<name>A0AAW6RJB7_9BURK</name>
<dbReference type="PANTHER" id="PTHR43679">
    <property type="entry name" value="OCTANOYLTRANSFERASE LIPM-RELATED"/>
    <property type="match status" value="1"/>
</dbReference>
<proteinExistence type="predicted"/>
<dbReference type="PROSITE" id="PS51733">
    <property type="entry name" value="BPL_LPL_CATALYTIC"/>
    <property type="match status" value="1"/>
</dbReference>
<dbReference type="InterPro" id="IPR004143">
    <property type="entry name" value="BPL_LPL_catalytic"/>
</dbReference>